<dbReference type="RefSeq" id="WP_224000205.1">
    <property type="nucleotide sequence ID" value="NZ_CAJZAF010000003.1"/>
</dbReference>
<dbReference type="InterPro" id="IPR002656">
    <property type="entry name" value="Acyl_transf_3_dom"/>
</dbReference>
<evidence type="ECO:0000313" key="3">
    <source>
        <dbReference type="EMBL" id="CAG9166185.1"/>
    </source>
</evidence>
<dbReference type="PANTHER" id="PTHR23028:SF53">
    <property type="entry name" value="ACYL_TRANSF_3 DOMAIN-CONTAINING PROTEIN"/>
    <property type="match status" value="1"/>
</dbReference>
<dbReference type="Proteomes" id="UP000701702">
    <property type="component" value="Unassembled WGS sequence"/>
</dbReference>
<feature type="transmembrane region" description="Helical" evidence="1">
    <location>
        <begin position="85"/>
        <end position="104"/>
    </location>
</feature>
<proteinExistence type="predicted"/>
<dbReference type="InterPro" id="IPR050879">
    <property type="entry name" value="Acyltransferase_3"/>
</dbReference>
<keyword evidence="1" id="KW-0812">Transmembrane</keyword>
<evidence type="ECO:0000256" key="1">
    <source>
        <dbReference type="SAM" id="Phobius"/>
    </source>
</evidence>
<feature type="transmembrane region" description="Helical" evidence="1">
    <location>
        <begin position="229"/>
        <end position="259"/>
    </location>
</feature>
<reference evidence="3 4" key="1">
    <citation type="submission" date="2021-08" db="EMBL/GenBank/DDBJ databases">
        <authorList>
            <person name="Peeters C."/>
        </authorList>
    </citation>
    <scope>NUCLEOTIDE SEQUENCE [LARGE SCALE GENOMIC DNA]</scope>
    <source>
        <strain evidence="3 4">LMG 23994</strain>
    </source>
</reference>
<feature type="transmembrane region" description="Helical" evidence="1">
    <location>
        <begin position="148"/>
        <end position="166"/>
    </location>
</feature>
<dbReference type="Pfam" id="PF01757">
    <property type="entry name" value="Acyl_transf_3"/>
    <property type="match status" value="1"/>
</dbReference>
<dbReference type="PANTHER" id="PTHR23028">
    <property type="entry name" value="ACETYLTRANSFERASE"/>
    <property type="match status" value="1"/>
</dbReference>
<accession>A0ABM8WFT1</accession>
<evidence type="ECO:0000313" key="4">
    <source>
        <dbReference type="Proteomes" id="UP000701702"/>
    </source>
</evidence>
<dbReference type="EMBL" id="CAJZAF010000003">
    <property type="protein sequence ID" value="CAG9166185.1"/>
    <property type="molecule type" value="Genomic_DNA"/>
</dbReference>
<feature type="domain" description="Acyltransferase 3" evidence="2">
    <location>
        <begin position="9"/>
        <end position="331"/>
    </location>
</feature>
<name>A0ABM8WFT1_9BURK</name>
<feature type="transmembrane region" description="Helical" evidence="1">
    <location>
        <begin position="46"/>
        <end position="65"/>
    </location>
</feature>
<organism evidence="3 4">
    <name type="scientific">Cupriavidus pinatubonensis</name>
    <dbReference type="NCBI Taxonomy" id="248026"/>
    <lineage>
        <taxon>Bacteria</taxon>
        <taxon>Pseudomonadati</taxon>
        <taxon>Pseudomonadota</taxon>
        <taxon>Betaproteobacteria</taxon>
        <taxon>Burkholderiales</taxon>
        <taxon>Burkholderiaceae</taxon>
        <taxon>Cupriavidus</taxon>
    </lineage>
</organism>
<feature type="transmembrane region" description="Helical" evidence="1">
    <location>
        <begin position="12"/>
        <end position="34"/>
    </location>
</feature>
<keyword evidence="4" id="KW-1185">Reference proteome</keyword>
<feature type="transmembrane region" description="Helical" evidence="1">
    <location>
        <begin position="271"/>
        <end position="290"/>
    </location>
</feature>
<sequence>MPQFLPLTSLRLFFALWVLCRHWLYSYEGYGALFDIGVSSAFFDRGYLGVDGFFVLSGFILTYNYDSSSGMRRDWSEFIVARIARIYPAYIVCLCVMAVAVVGYDWVTRSNMLGSVNYSASGLFLELFMLSAWRYAGSGGWNDVGWSVSAEWFAYVCFPIFLFAAPRLNPRRILLAAGCMFAVLAIIEVTSPDHLSLSGGLARLVPEFMLGVLLCRLRRVWIDYHGYRWAALLSTAVCAVGIALHADTLFVLGAAGMILSLSYGKDALAKILSFRLLVFLGEISYCIYIVQRIPQYFFRFGRSRFPYVADMPGAMQALLLLSITIAAAILLHFTVEKPMRSWINRQFGAARRRTQLKAS</sequence>
<comment type="caution">
    <text evidence="3">The sequence shown here is derived from an EMBL/GenBank/DDBJ whole genome shotgun (WGS) entry which is preliminary data.</text>
</comment>
<gene>
    <name evidence="3" type="ORF">LMG23994_00921</name>
</gene>
<protein>
    <recommendedName>
        <fullName evidence="2">Acyltransferase 3 domain-containing protein</fullName>
    </recommendedName>
</protein>
<evidence type="ECO:0000259" key="2">
    <source>
        <dbReference type="Pfam" id="PF01757"/>
    </source>
</evidence>
<feature type="transmembrane region" description="Helical" evidence="1">
    <location>
        <begin position="311"/>
        <end position="335"/>
    </location>
</feature>
<keyword evidence="1" id="KW-0472">Membrane</keyword>
<feature type="transmembrane region" description="Helical" evidence="1">
    <location>
        <begin position="173"/>
        <end position="191"/>
    </location>
</feature>
<keyword evidence="1" id="KW-1133">Transmembrane helix</keyword>